<gene>
    <name evidence="1" type="ORF">OWV82_013959</name>
</gene>
<name>A0ACC1XVT0_MELAZ</name>
<dbReference type="EMBL" id="CM051400">
    <property type="protein sequence ID" value="KAJ4715626.1"/>
    <property type="molecule type" value="Genomic_DNA"/>
</dbReference>
<dbReference type="Proteomes" id="UP001164539">
    <property type="component" value="Chromosome 7"/>
</dbReference>
<reference evidence="1 2" key="1">
    <citation type="journal article" date="2023" name="Science">
        <title>Complex scaffold remodeling in plant triterpene biosynthesis.</title>
        <authorList>
            <person name="De La Pena R."/>
            <person name="Hodgson H."/>
            <person name="Liu J.C."/>
            <person name="Stephenson M.J."/>
            <person name="Martin A.C."/>
            <person name="Owen C."/>
            <person name="Harkess A."/>
            <person name="Leebens-Mack J."/>
            <person name="Jimenez L.E."/>
            <person name="Osbourn A."/>
            <person name="Sattely E.S."/>
        </authorList>
    </citation>
    <scope>NUCLEOTIDE SEQUENCE [LARGE SCALE GENOMIC DNA]</scope>
    <source>
        <strain evidence="2">cv. JPN11</strain>
        <tissue evidence="1">Leaf</tissue>
    </source>
</reference>
<comment type="caution">
    <text evidence="1">The sequence shown here is derived from an EMBL/GenBank/DDBJ whole genome shotgun (WGS) entry which is preliminary data.</text>
</comment>
<organism evidence="1 2">
    <name type="scientific">Melia azedarach</name>
    <name type="common">Chinaberry tree</name>
    <dbReference type="NCBI Taxonomy" id="155640"/>
    <lineage>
        <taxon>Eukaryota</taxon>
        <taxon>Viridiplantae</taxon>
        <taxon>Streptophyta</taxon>
        <taxon>Embryophyta</taxon>
        <taxon>Tracheophyta</taxon>
        <taxon>Spermatophyta</taxon>
        <taxon>Magnoliopsida</taxon>
        <taxon>eudicotyledons</taxon>
        <taxon>Gunneridae</taxon>
        <taxon>Pentapetalae</taxon>
        <taxon>rosids</taxon>
        <taxon>malvids</taxon>
        <taxon>Sapindales</taxon>
        <taxon>Meliaceae</taxon>
        <taxon>Melia</taxon>
    </lineage>
</organism>
<evidence type="ECO:0000313" key="1">
    <source>
        <dbReference type="EMBL" id="KAJ4715626.1"/>
    </source>
</evidence>
<accession>A0ACC1XVT0</accession>
<protein>
    <submittedName>
        <fullName evidence="1">Gamma-glutamyltranspeptidase</fullName>
    </submittedName>
</protein>
<sequence length="585" mass="63930">MSPSSFLWLTIAVLFFSLVASQSIVKDKDQYQIVAPEGVVATDHGNCSKVGVDVLKEGGNAVDAAVAAAFCLGVVSPASSGLGGGAFMLIRLANGTTQAFDMREVAPLNSSAHMYNGNADLKKSGIHSVAVPGELKGLHQAWQQYGSRNISWERLVKPAEDFARNGFEVSPYLEFQLKLSKEHILADMGLRRIFTKNGAILKRNDICKNEKLSETLGLIAKHELTTFYNRDGAVANNLINDIQRAGGRMTLADLENYQVRMREPITSKFLDLDIIGMPPPSSGSATMMLMLNILSNYGNSGSNLNLSLSEPNGTHRKVEALKYGFAARMNLGDPDFDDNVKNVSSKMLNPRIAKILQQNISDDTTFSADHYHEKWNEIEEHGTSHMSIVDKDRNAVSLTTTINAFFGSKILSPSTGIVLNNQMDDFSMPGNDTRSNLKPAPVNFIYPGKRPLSSMNPAIILKNGKLNAVLGASGGAQIIPATTEVFLNHFVHGKSPLDAVIEPRFYFSNNIVYYENLMSVINDTFQLSPEVRKSLEDKHQTLRTNDSAIICQFIVHDLESINGNQGVGKLTGVSDPRKVGFPAGY</sequence>
<evidence type="ECO:0000313" key="2">
    <source>
        <dbReference type="Proteomes" id="UP001164539"/>
    </source>
</evidence>
<keyword evidence="2" id="KW-1185">Reference proteome</keyword>
<proteinExistence type="predicted"/>